<organism evidence="3 4">
    <name type="scientific">Gordonia crocea</name>
    <dbReference type="NCBI Taxonomy" id="589162"/>
    <lineage>
        <taxon>Bacteria</taxon>
        <taxon>Bacillati</taxon>
        <taxon>Actinomycetota</taxon>
        <taxon>Actinomycetes</taxon>
        <taxon>Mycobacteriales</taxon>
        <taxon>Gordoniaceae</taxon>
        <taxon>Gordonia</taxon>
    </lineage>
</organism>
<dbReference type="Pfam" id="PF11887">
    <property type="entry name" value="Mce4_CUP1"/>
    <property type="match status" value="1"/>
</dbReference>
<evidence type="ECO:0000259" key="2">
    <source>
        <dbReference type="Pfam" id="PF11887"/>
    </source>
</evidence>
<gene>
    <name evidence="3" type="ORF">nbrc107697_06780</name>
</gene>
<dbReference type="InterPro" id="IPR005693">
    <property type="entry name" value="Mce"/>
</dbReference>
<dbReference type="Proteomes" id="UP000444980">
    <property type="component" value="Unassembled WGS sequence"/>
</dbReference>
<dbReference type="GO" id="GO:0005576">
    <property type="term" value="C:extracellular region"/>
    <property type="evidence" value="ECO:0007669"/>
    <property type="project" value="TreeGrafter"/>
</dbReference>
<protein>
    <submittedName>
        <fullName evidence="3">Putative Mce family protein</fullName>
    </submittedName>
</protein>
<comment type="caution">
    <text evidence="3">The sequence shown here is derived from an EMBL/GenBank/DDBJ whole genome shotgun (WGS) entry which is preliminary data.</text>
</comment>
<dbReference type="InterPro" id="IPR052336">
    <property type="entry name" value="MlaD_Phospholipid_Transporter"/>
</dbReference>
<evidence type="ECO:0000259" key="1">
    <source>
        <dbReference type="Pfam" id="PF02470"/>
    </source>
</evidence>
<dbReference type="AlphaFoldDB" id="A0A7M3SVG5"/>
<evidence type="ECO:0000313" key="3">
    <source>
        <dbReference type="EMBL" id="GED96639.1"/>
    </source>
</evidence>
<feature type="domain" description="Mce/MlaD" evidence="1">
    <location>
        <begin position="37"/>
        <end position="109"/>
    </location>
</feature>
<accession>A0A7M3SVG5</accession>
<keyword evidence="4" id="KW-1185">Reference proteome</keyword>
<dbReference type="Pfam" id="PF02470">
    <property type="entry name" value="MlaD"/>
    <property type="match status" value="1"/>
</dbReference>
<reference evidence="4" key="1">
    <citation type="submission" date="2019-06" db="EMBL/GenBank/DDBJ databases">
        <title>Gordonia isolated from sludge of a wastewater treatment plant.</title>
        <authorList>
            <person name="Tamura T."/>
            <person name="Aoyama K."/>
            <person name="Kang Y."/>
            <person name="Saito S."/>
            <person name="Akiyama N."/>
            <person name="Yazawa K."/>
            <person name="Gonoi T."/>
            <person name="Mikami Y."/>
        </authorList>
    </citation>
    <scope>NUCLEOTIDE SEQUENCE [LARGE SCALE GENOMIC DNA]</scope>
    <source>
        <strain evidence="4">NBRC 107697</strain>
    </source>
</reference>
<proteinExistence type="predicted"/>
<dbReference type="PANTHER" id="PTHR33371">
    <property type="entry name" value="INTERMEMBRANE PHOSPHOLIPID TRANSPORT SYSTEM BINDING PROTEIN MLAD-RELATED"/>
    <property type="match status" value="1"/>
</dbReference>
<dbReference type="InterPro" id="IPR003399">
    <property type="entry name" value="Mce/MlaD"/>
</dbReference>
<dbReference type="GO" id="GO:0051701">
    <property type="term" value="P:biological process involved in interaction with host"/>
    <property type="evidence" value="ECO:0007669"/>
    <property type="project" value="TreeGrafter"/>
</dbReference>
<dbReference type="RefSeq" id="WP_161926079.1">
    <property type="nucleotide sequence ID" value="NZ_BJOU01000001.1"/>
</dbReference>
<dbReference type="OrthoDB" id="338143at2"/>
<dbReference type="EMBL" id="BJOU01000001">
    <property type="protein sequence ID" value="GED96639.1"/>
    <property type="molecule type" value="Genomic_DNA"/>
</dbReference>
<dbReference type="NCBIfam" id="TIGR00996">
    <property type="entry name" value="Mtu_fam_mce"/>
    <property type="match status" value="1"/>
</dbReference>
<evidence type="ECO:0000313" key="4">
    <source>
        <dbReference type="Proteomes" id="UP000444980"/>
    </source>
</evidence>
<name>A0A7M3SVG5_9ACTN</name>
<feature type="domain" description="Mammalian cell entry C-terminal" evidence="2">
    <location>
        <begin position="120"/>
        <end position="235"/>
    </location>
</feature>
<sequence length="334" mass="35695">MRSARRSLVYTAVFIAVIAAAMAVIARTLISPVPGDKISYSAVFSDVSGLYEGDAVRVAGVAVGKVRQIDLDGVSARVTFTVVSDHRLDDNAEVAVRYQNLVGQRYLEILRRDGSHGPQSPGSVIPSSRTVPSFDVTGLFNGMAPLIGAIDPAEINRLSESMVAVLQGDPRGVAPALAAMQRISGLVARRDVVLITMVDNLNDLAAQIGGRSGQVAKLVDGLNATILRFNDRIRTVQQSLDYGDRVLMPFVDLLEMMQGSYDENYGPLDSLLNRVIPFTPQIVDVLSAIPGVLSAINEGSRAFVSATYSCVNGRLDLPVVTKALVGGREVVVCR</sequence>
<dbReference type="PANTHER" id="PTHR33371:SF17">
    <property type="entry name" value="MCE-FAMILY PROTEIN MCE1B"/>
    <property type="match status" value="1"/>
</dbReference>
<dbReference type="InterPro" id="IPR024516">
    <property type="entry name" value="Mce_C"/>
</dbReference>